<protein>
    <submittedName>
        <fullName evidence="2">DNA mismatch repair protein MSH3</fullName>
    </submittedName>
</protein>
<sequence length="274" mass="30155">MRPELADTLALILTTLGRALDVQRGMTNVFHCTATCLSAIGNAAKVLSSLNKDSVDQGEPIKLIIASEGQFPEVVRIWKAFKMAMEQLDSLIRLYHKWFGMQNLELMSSFGTTHLIELSTDVSNSVKHYVGFLAVVQALAAFDCLHSLAIISRSMGCVRLVFDHKPIQMQICFDKHLVFETTLLDKFVQNDTNRHADGEYCQIVIGSNYVGSIMFSALAFLIPGFLAKAKPLQDEQHINVYQPASVAASLCTIEERALIAKASSSTPDNSSKLG</sequence>
<gene>
    <name evidence="2" type="primary">MSH3</name>
    <name evidence="2" type="ORF">CR513_02051</name>
</gene>
<name>A0A371IDK9_MUCPR</name>
<dbReference type="AlphaFoldDB" id="A0A371IDK9"/>
<dbReference type="STRING" id="157652.A0A371IDK9"/>
<accession>A0A371IDK9</accession>
<evidence type="ECO:0000313" key="2">
    <source>
        <dbReference type="EMBL" id="RDY13065.1"/>
    </source>
</evidence>
<proteinExistence type="predicted"/>
<comment type="caution">
    <text evidence="2">The sequence shown here is derived from an EMBL/GenBank/DDBJ whole genome shotgun (WGS) entry which is preliminary data.</text>
</comment>
<feature type="chain" id="PRO_5017001408" evidence="1">
    <location>
        <begin position="20"/>
        <end position="274"/>
    </location>
</feature>
<keyword evidence="1" id="KW-0732">Signal</keyword>
<dbReference type="SUPFAM" id="SSF48334">
    <property type="entry name" value="DNA repair protein MutS, domain III"/>
    <property type="match status" value="1"/>
</dbReference>
<keyword evidence="3" id="KW-1185">Reference proteome</keyword>
<evidence type="ECO:0000313" key="3">
    <source>
        <dbReference type="Proteomes" id="UP000257109"/>
    </source>
</evidence>
<dbReference type="OrthoDB" id="10252754at2759"/>
<dbReference type="InterPro" id="IPR036187">
    <property type="entry name" value="DNA_mismatch_repair_MutS_sf"/>
</dbReference>
<feature type="signal peptide" evidence="1">
    <location>
        <begin position="1"/>
        <end position="19"/>
    </location>
</feature>
<evidence type="ECO:0000256" key="1">
    <source>
        <dbReference type="SAM" id="SignalP"/>
    </source>
</evidence>
<organism evidence="2 3">
    <name type="scientific">Mucuna pruriens</name>
    <name type="common">Velvet bean</name>
    <name type="synonym">Dolichos pruriens</name>
    <dbReference type="NCBI Taxonomy" id="157652"/>
    <lineage>
        <taxon>Eukaryota</taxon>
        <taxon>Viridiplantae</taxon>
        <taxon>Streptophyta</taxon>
        <taxon>Embryophyta</taxon>
        <taxon>Tracheophyta</taxon>
        <taxon>Spermatophyta</taxon>
        <taxon>Magnoliopsida</taxon>
        <taxon>eudicotyledons</taxon>
        <taxon>Gunneridae</taxon>
        <taxon>Pentapetalae</taxon>
        <taxon>rosids</taxon>
        <taxon>fabids</taxon>
        <taxon>Fabales</taxon>
        <taxon>Fabaceae</taxon>
        <taxon>Papilionoideae</taxon>
        <taxon>50 kb inversion clade</taxon>
        <taxon>NPAAA clade</taxon>
        <taxon>indigoferoid/millettioid clade</taxon>
        <taxon>Phaseoleae</taxon>
        <taxon>Mucuna</taxon>
    </lineage>
</organism>
<feature type="non-terminal residue" evidence="2">
    <location>
        <position position="1"/>
    </location>
</feature>
<dbReference type="Proteomes" id="UP000257109">
    <property type="component" value="Unassembled WGS sequence"/>
</dbReference>
<reference evidence="2" key="1">
    <citation type="submission" date="2018-05" db="EMBL/GenBank/DDBJ databases">
        <title>Draft genome of Mucuna pruriens seed.</title>
        <authorList>
            <person name="Nnadi N.E."/>
            <person name="Vos R."/>
            <person name="Hasami M.H."/>
            <person name="Devisetty U.K."/>
            <person name="Aguiy J.C."/>
        </authorList>
    </citation>
    <scope>NUCLEOTIDE SEQUENCE [LARGE SCALE GENOMIC DNA]</scope>
    <source>
        <strain evidence="2">JCA_2017</strain>
    </source>
</reference>
<dbReference type="EMBL" id="QJKJ01000348">
    <property type="protein sequence ID" value="RDY13065.1"/>
    <property type="molecule type" value="Genomic_DNA"/>
</dbReference>